<reference evidence="2" key="1">
    <citation type="submission" date="2015-11" db="EMBL/GenBank/DDBJ databases">
        <title>Complete genome sequence of a polyethylene-glycol degrader Sphingopyxis macrogoltabida 203N (NBRC 111659).</title>
        <authorList>
            <person name="Yoshiyuki O."/>
            <person name="Shouta N."/>
            <person name="Nagata Y."/>
            <person name="Numata M."/>
            <person name="Tsuchikane K."/>
            <person name="Hosoyama A."/>
            <person name="Yamazoe A."/>
            <person name="Tsuda M."/>
            <person name="Fujita N."/>
            <person name="Kawai F."/>
        </authorList>
    </citation>
    <scope>NUCLEOTIDE SEQUENCE [LARGE SCALE GENOMIC DNA]</scope>
    <source>
        <strain evidence="2">203N</strain>
    </source>
</reference>
<dbReference type="RefSeq" id="WP_054731617.1">
    <property type="nucleotide sequence ID" value="NZ_CP009429.1"/>
</dbReference>
<protein>
    <submittedName>
        <fullName evidence="1">Uncharacterized protein</fullName>
    </submittedName>
</protein>
<dbReference type="Proteomes" id="UP000076088">
    <property type="component" value="Chromosome"/>
</dbReference>
<reference evidence="1 2" key="2">
    <citation type="journal article" date="2016" name="Genome Announc.">
        <title>Complete Genome Sequence of Sphingopyxis macrogoltabida Strain 203N (NBRC 111659), a Polyethylene Glycol Degrader.</title>
        <authorList>
            <person name="Ohtsubo Y."/>
            <person name="Nonoyama S."/>
            <person name="Nagata Y."/>
            <person name="Numata M."/>
            <person name="Tsuchikane K."/>
            <person name="Hosoyama A."/>
            <person name="Yamazoe A."/>
            <person name="Tsuda M."/>
            <person name="Fujita N."/>
            <person name="Kawai F."/>
        </authorList>
    </citation>
    <scope>NUCLEOTIDE SEQUENCE [LARGE SCALE GENOMIC DNA]</scope>
    <source>
        <strain evidence="1 2">203N</strain>
    </source>
</reference>
<dbReference type="KEGG" id="smaz:LH19_20965"/>
<dbReference type="AlphaFoldDB" id="A0AAC9FGK0"/>
<organism evidence="1 2">
    <name type="scientific">Sphingopyxis macrogoltabida</name>
    <name type="common">Sphingomonas macrogoltabidus</name>
    <dbReference type="NCBI Taxonomy" id="33050"/>
    <lineage>
        <taxon>Bacteria</taxon>
        <taxon>Pseudomonadati</taxon>
        <taxon>Pseudomonadota</taxon>
        <taxon>Alphaproteobacteria</taxon>
        <taxon>Sphingomonadales</taxon>
        <taxon>Sphingomonadaceae</taxon>
        <taxon>Sphingopyxis</taxon>
    </lineage>
</organism>
<keyword evidence="2" id="KW-1185">Reference proteome</keyword>
<gene>
    <name evidence="1" type="ORF">ATM17_21545</name>
</gene>
<evidence type="ECO:0000313" key="1">
    <source>
        <dbReference type="EMBL" id="AMU91603.1"/>
    </source>
</evidence>
<accession>A0AAC9FGK0</accession>
<sequence>MSNAQWRADCEWLLKQDAFRRFIFEFYRASGITRFTREEQQRLFHEGKRSLGLEVLGWFSATPAEPHDVIALAIEAGKQLTPPKGARHDDQEHPE</sequence>
<dbReference type="EMBL" id="CP013344">
    <property type="protein sequence ID" value="AMU91603.1"/>
    <property type="molecule type" value="Genomic_DNA"/>
</dbReference>
<name>A0AAC9FGK0_SPHMC</name>
<evidence type="ECO:0000313" key="2">
    <source>
        <dbReference type="Proteomes" id="UP000076088"/>
    </source>
</evidence>
<proteinExistence type="predicted"/>